<dbReference type="Pfam" id="PF08858">
    <property type="entry name" value="IDEAL"/>
    <property type="match status" value="1"/>
</dbReference>
<comment type="similarity">
    <text evidence="1">Belongs to the UPF0302 family.</text>
</comment>
<dbReference type="SMART" id="SM00914">
    <property type="entry name" value="IDEAL"/>
    <property type="match status" value="1"/>
</dbReference>
<evidence type="ECO:0000313" key="5">
    <source>
        <dbReference type="Proteomes" id="UP000198948"/>
    </source>
</evidence>
<keyword evidence="2" id="KW-0175">Coiled coil</keyword>
<dbReference type="Proteomes" id="UP000198948">
    <property type="component" value="Unassembled WGS sequence"/>
</dbReference>
<organism evidence="4 5">
    <name type="scientific">Isobaculum melis</name>
    <dbReference type="NCBI Taxonomy" id="142588"/>
    <lineage>
        <taxon>Bacteria</taxon>
        <taxon>Bacillati</taxon>
        <taxon>Bacillota</taxon>
        <taxon>Bacilli</taxon>
        <taxon>Lactobacillales</taxon>
        <taxon>Carnobacteriaceae</taxon>
        <taxon>Isobaculum</taxon>
    </lineage>
</organism>
<reference evidence="4 5" key="1">
    <citation type="submission" date="2016-10" db="EMBL/GenBank/DDBJ databases">
        <authorList>
            <person name="de Groot N.N."/>
        </authorList>
    </citation>
    <scope>NUCLEOTIDE SEQUENCE [LARGE SCALE GENOMIC DNA]</scope>
    <source>
        <strain evidence="4 5">DSM 13760</strain>
    </source>
</reference>
<feature type="domain" description="IDEAL" evidence="3">
    <location>
        <begin position="139"/>
        <end position="175"/>
    </location>
</feature>
<proteinExistence type="inferred from homology"/>
<dbReference type="InterPro" id="IPR027393">
    <property type="entry name" value="Virus_scaffolding_prot_C"/>
</dbReference>
<dbReference type="PIRSF" id="PIRSF007165">
    <property type="entry name" value="UCP007165"/>
    <property type="match status" value="1"/>
</dbReference>
<dbReference type="NCBIfam" id="NF002965">
    <property type="entry name" value="PRK03636.1"/>
    <property type="match status" value="1"/>
</dbReference>
<gene>
    <name evidence="4" type="ORF">SAMN04488559_103125</name>
</gene>
<dbReference type="Pfam" id="PF08864">
    <property type="entry name" value="UPF0302"/>
    <property type="match status" value="1"/>
</dbReference>
<dbReference type="RefSeq" id="WP_092650599.1">
    <property type="nucleotide sequence ID" value="NZ_FOHA01000003.1"/>
</dbReference>
<sequence length="188" mass="22681">MGIKVSLEDKKMFLSWFLENYQLKRREAMWILTYLLNHDTMMKKVHFVEHAEKTPRGMMLSTVETEIDPFLFYKEGLVLSNPEQAFHEVRSNWKDELYLELVFDNQLMTPEYIAVLEDNPFYRWNDQVDEQLSIEVDQLLEKVSLVNRKKQILQEIDVALEKNNKQLFRSLVKELNELERRKDHQITK</sequence>
<dbReference type="InterPro" id="IPR014963">
    <property type="entry name" value="UPF0302_N"/>
</dbReference>
<accession>A0A1H9R8J8</accession>
<keyword evidence="5" id="KW-1185">Reference proteome</keyword>
<dbReference type="Gene3D" id="3.40.1530.30">
    <property type="entry name" value="Uncharacterised family UPF0302, N-terminal domain"/>
    <property type="match status" value="1"/>
</dbReference>
<dbReference type="EMBL" id="FOHA01000003">
    <property type="protein sequence ID" value="SER68998.1"/>
    <property type="molecule type" value="Genomic_DNA"/>
</dbReference>
<feature type="coiled-coil region" evidence="2">
    <location>
        <begin position="161"/>
        <end position="188"/>
    </location>
</feature>
<dbReference type="InterPro" id="IPR014957">
    <property type="entry name" value="IDEAL_dom"/>
</dbReference>
<dbReference type="OrthoDB" id="2155814at2"/>
<dbReference type="STRING" id="142588.SAMN04488559_103125"/>
<dbReference type="Gene3D" id="4.10.810.10">
    <property type="entry name" value="Virus Scaffolding Protein, Chain A"/>
    <property type="match status" value="1"/>
</dbReference>
<evidence type="ECO:0000256" key="1">
    <source>
        <dbReference type="HAMAP-Rule" id="MF_00760"/>
    </source>
</evidence>
<protein>
    <recommendedName>
        <fullName evidence="1">UPF0302 protein SAMN04488559_103125</fullName>
    </recommendedName>
</protein>
<evidence type="ECO:0000256" key="2">
    <source>
        <dbReference type="SAM" id="Coils"/>
    </source>
</evidence>
<evidence type="ECO:0000259" key="3">
    <source>
        <dbReference type="SMART" id="SM00914"/>
    </source>
</evidence>
<dbReference type="InterPro" id="IPR011188">
    <property type="entry name" value="UPF0302"/>
</dbReference>
<evidence type="ECO:0000313" key="4">
    <source>
        <dbReference type="EMBL" id="SER68998.1"/>
    </source>
</evidence>
<dbReference type="InterPro" id="IPR038091">
    <property type="entry name" value="UPF0302_N_sf"/>
</dbReference>
<name>A0A1H9R8J8_9LACT</name>
<dbReference type="HAMAP" id="MF_00760">
    <property type="entry name" value="UPF0302"/>
    <property type="match status" value="1"/>
</dbReference>
<dbReference type="AlphaFoldDB" id="A0A1H9R8J8"/>